<dbReference type="Pfam" id="PF02634">
    <property type="entry name" value="FdhD-NarQ"/>
    <property type="match status" value="1"/>
</dbReference>
<dbReference type="Gene3D" id="3.10.20.10">
    <property type="match status" value="1"/>
</dbReference>
<sequence>MTNLKNETPVQIIVNGRAAMTLMTSTENPTDLVVGQLYTERVIETYADISSMHTDGLQTSVVTVNPFEILLSRKTVLAGCGGASSFLDSGKLGTITSDLAVSEHQLRKSAGALPETCWHSAALFTEDGTLLTTAEDLTSQNAADRIIGWGLAHNTDFSRTYLLFSGNIVAETVRKTVIAKIPLAATDAEVTSASVAAADDAGLALHRITGDTVVTLGKISRCTP</sequence>
<dbReference type="EMBL" id="JAPTGC010000005">
    <property type="protein sequence ID" value="MCZ0862540.1"/>
    <property type="molecule type" value="Genomic_DNA"/>
</dbReference>
<proteinExistence type="predicted"/>
<dbReference type="Proteomes" id="UP001141336">
    <property type="component" value="Unassembled WGS sequence"/>
</dbReference>
<accession>A0ABT4ILA1</accession>
<dbReference type="SUPFAM" id="SSF53927">
    <property type="entry name" value="Cytidine deaminase-like"/>
    <property type="match status" value="1"/>
</dbReference>
<dbReference type="Gene3D" id="3.40.140.10">
    <property type="entry name" value="Cytidine Deaminase, domain 2"/>
    <property type="match status" value="1"/>
</dbReference>
<evidence type="ECO:0000313" key="4">
    <source>
        <dbReference type="Proteomes" id="UP001141336"/>
    </source>
</evidence>
<gene>
    <name evidence="3" type="ORF">O0S09_04620</name>
</gene>
<reference evidence="3" key="1">
    <citation type="submission" date="2022-12" db="EMBL/GenBank/DDBJ databases">
        <title>Isolation and characterisation of novel Methanocorpusculum spp. from native Australian herbivores indicates the genus is ancestrally host-associated.</title>
        <authorList>
            <person name="Volmer J.G."/>
            <person name="Soo R.M."/>
            <person name="Evans P.N."/>
            <person name="Hoedt E.C."/>
            <person name="Astorga Alsina A.L."/>
            <person name="Woodcroft B.J."/>
            <person name="Tyson G.W."/>
            <person name="Hugenholtz P."/>
            <person name="Morrison M."/>
        </authorList>
    </citation>
    <scope>NUCLEOTIDE SEQUENCE</scope>
    <source>
        <strain evidence="3">CW153</strain>
    </source>
</reference>
<dbReference type="InterPro" id="IPR003786">
    <property type="entry name" value="FdhD"/>
</dbReference>
<evidence type="ECO:0000313" key="3">
    <source>
        <dbReference type="EMBL" id="MCZ0862540.1"/>
    </source>
</evidence>
<protein>
    <submittedName>
        <fullName evidence="3">Formate dehydrogenase accessory sulfurtransferase FdhD</fullName>
    </submittedName>
</protein>
<dbReference type="InterPro" id="IPR016193">
    <property type="entry name" value="Cytidine_deaminase-like"/>
</dbReference>
<dbReference type="PANTHER" id="PTHR30592">
    <property type="entry name" value="FORMATE DEHYDROGENASE"/>
    <property type="match status" value="1"/>
</dbReference>
<keyword evidence="2" id="KW-0501">Molybdenum cofactor biosynthesis</keyword>
<evidence type="ECO:0000256" key="1">
    <source>
        <dbReference type="ARBA" id="ARBA00022490"/>
    </source>
</evidence>
<keyword evidence="4" id="KW-1185">Reference proteome</keyword>
<organism evidence="3 4">
    <name type="scientific">Methanocorpusculum vombati</name>
    <dbReference type="NCBI Taxonomy" id="3002864"/>
    <lineage>
        <taxon>Archaea</taxon>
        <taxon>Methanobacteriati</taxon>
        <taxon>Methanobacteriota</taxon>
        <taxon>Stenosarchaea group</taxon>
        <taxon>Methanomicrobia</taxon>
        <taxon>Methanomicrobiales</taxon>
        <taxon>Methanocorpusculaceae</taxon>
        <taxon>Methanocorpusculum</taxon>
    </lineage>
</organism>
<evidence type="ECO:0000256" key="2">
    <source>
        <dbReference type="ARBA" id="ARBA00023150"/>
    </source>
</evidence>
<name>A0ABT4ILA1_9EURY</name>
<dbReference type="PANTHER" id="PTHR30592:SF1">
    <property type="entry name" value="SULFUR CARRIER PROTEIN FDHD"/>
    <property type="match status" value="1"/>
</dbReference>
<comment type="caution">
    <text evidence="3">The sequence shown here is derived from an EMBL/GenBank/DDBJ whole genome shotgun (WGS) entry which is preliminary data.</text>
</comment>
<dbReference type="RefSeq" id="WP_268922796.1">
    <property type="nucleotide sequence ID" value="NZ_JAPTGC010000005.1"/>
</dbReference>
<keyword evidence="1" id="KW-0963">Cytoplasm</keyword>